<accession>A0A433DHR5</accession>
<comment type="caution">
    <text evidence="1">The sequence shown here is derived from an EMBL/GenBank/DDBJ whole genome shotgun (WGS) entry which is preliminary data.</text>
</comment>
<sequence>MDSLLPCRIPSFYFQYKIRLSDKSPIVSSILVDDVKFGCSNWWRHDALERSAPQFSADVARMPSRRKIAK</sequence>
<evidence type="ECO:0000313" key="1">
    <source>
        <dbReference type="EMBL" id="RUP50359.1"/>
    </source>
</evidence>
<keyword evidence="2" id="KW-1185">Reference proteome</keyword>
<dbReference type="EMBL" id="RBNI01001515">
    <property type="protein sequence ID" value="RUP50359.1"/>
    <property type="molecule type" value="Genomic_DNA"/>
</dbReference>
<evidence type="ECO:0000313" key="2">
    <source>
        <dbReference type="Proteomes" id="UP000268093"/>
    </source>
</evidence>
<protein>
    <submittedName>
        <fullName evidence="1">Uncharacterized protein</fullName>
    </submittedName>
</protein>
<name>A0A433DHR5_9FUNG</name>
<proteinExistence type="predicted"/>
<dbReference type="Proteomes" id="UP000268093">
    <property type="component" value="Unassembled WGS sequence"/>
</dbReference>
<reference evidence="1 2" key="1">
    <citation type="journal article" date="2018" name="New Phytol.">
        <title>Phylogenomics of Endogonaceae and evolution of mycorrhizas within Mucoromycota.</title>
        <authorList>
            <person name="Chang Y."/>
            <person name="Desiro A."/>
            <person name="Na H."/>
            <person name="Sandor L."/>
            <person name="Lipzen A."/>
            <person name="Clum A."/>
            <person name="Barry K."/>
            <person name="Grigoriev I.V."/>
            <person name="Martin F.M."/>
            <person name="Stajich J.E."/>
            <person name="Smith M.E."/>
            <person name="Bonito G."/>
            <person name="Spatafora J.W."/>
        </authorList>
    </citation>
    <scope>NUCLEOTIDE SEQUENCE [LARGE SCALE GENOMIC DNA]</scope>
    <source>
        <strain evidence="1 2">GMNB39</strain>
    </source>
</reference>
<organism evidence="1 2">
    <name type="scientific">Jimgerdemannia flammicorona</name>
    <dbReference type="NCBI Taxonomy" id="994334"/>
    <lineage>
        <taxon>Eukaryota</taxon>
        <taxon>Fungi</taxon>
        <taxon>Fungi incertae sedis</taxon>
        <taxon>Mucoromycota</taxon>
        <taxon>Mucoromycotina</taxon>
        <taxon>Endogonomycetes</taxon>
        <taxon>Endogonales</taxon>
        <taxon>Endogonaceae</taxon>
        <taxon>Jimgerdemannia</taxon>
    </lineage>
</organism>
<gene>
    <name evidence="1" type="ORF">BC936DRAFT_139504</name>
</gene>
<dbReference type="AlphaFoldDB" id="A0A433DHR5"/>